<organism evidence="3">
    <name type="scientific">Heliothis virescens</name>
    <name type="common">Tobacco budworm moth</name>
    <dbReference type="NCBI Taxonomy" id="7102"/>
    <lineage>
        <taxon>Eukaryota</taxon>
        <taxon>Metazoa</taxon>
        <taxon>Ecdysozoa</taxon>
        <taxon>Arthropoda</taxon>
        <taxon>Hexapoda</taxon>
        <taxon>Insecta</taxon>
        <taxon>Pterygota</taxon>
        <taxon>Neoptera</taxon>
        <taxon>Endopterygota</taxon>
        <taxon>Lepidoptera</taxon>
        <taxon>Glossata</taxon>
        <taxon>Ditrysia</taxon>
        <taxon>Noctuoidea</taxon>
        <taxon>Noctuidae</taxon>
        <taxon>Heliothinae</taxon>
        <taxon>Heliothis</taxon>
    </lineage>
</organism>
<feature type="compositionally biased region" description="Basic and acidic residues" evidence="1">
    <location>
        <begin position="963"/>
        <end position="990"/>
    </location>
</feature>
<dbReference type="EMBL" id="NWSH01002837">
    <property type="protein sequence ID" value="PCG67455.1"/>
    <property type="molecule type" value="Genomic_DNA"/>
</dbReference>
<feature type="region of interest" description="Disordered" evidence="1">
    <location>
        <begin position="527"/>
        <end position="608"/>
    </location>
</feature>
<feature type="compositionally biased region" description="Basic and acidic residues" evidence="1">
    <location>
        <begin position="534"/>
        <end position="608"/>
    </location>
</feature>
<feature type="region of interest" description="Disordered" evidence="1">
    <location>
        <begin position="957"/>
        <end position="992"/>
    </location>
</feature>
<gene>
    <name evidence="3" type="ORF">B5V51_6380</name>
</gene>
<dbReference type="Pfam" id="PF16003">
    <property type="entry name" value="DUF4776"/>
    <property type="match status" value="1"/>
</dbReference>
<dbReference type="InterPro" id="IPR031949">
    <property type="entry name" value="DUF4776"/>
</dbReference>
<feature type="compositionally biased region" description="Basic residues" evidence="1">
    <location>
        <begin position="1045"/>
        <end position="1054"/>
    </location>
</feature>
<evidence type="ECO:0000313" key="3">
    <source>
        <dbReference type="EMBL" id="PCG67455.1"/>
    </source>
</evidence>
<accession>A0A2A4J5U4</accession>
<feature type="compositionally biased region" description="Basic and acidic residues" evidence="1">
    <location>
        <begin position="183"/>
        <end position="192"/>
    </location>
</feature>
<feature type="compositionally biased region" description="Basic and acidic residues" evidence="1">
    <location>
        <begin position="313"/>
        <end position="323"/>
    </location>
</feature>
<feature type="region of interest" description="Disordered" evidence="1">
    <location>
        <begin position="183"/>
        <end position="233"/>
    </location>
</feature>
<reference evidence="3" key="1">
    <citation type="submission" date="2017-09" db="EMBL/GenBank/DDBJ databases">
        <title>Contemporary evolution of a Lepidopteran species, Heliothis virescens, in response to modern agricultural practices.</title>
        <authorList>
            <person name="Fritz M.L."/>
            <person name="Deyonke A.M."/>
            <person name="Papanicolaou A."/>
            <person name="Micinski S."/>
            <person name="Westbrook J."/>
            <person name="Gould F."/>
        </authorList>
    </citation>
    <scope>NUCLEOTIDE SEQUENCE [LARGE SCALE GENOMIC DNA]</scope>
    <source>
        <strain evidence="3">HvINT-</strain>
        <tissue evidence="3">Whole body</tissue>
    </source>
</reference>
<evidence type="ECO:0000259" key="2">
    <source>
        <dbReference type="Pfam" id="PF16003"/>
    </source>
</evidence>
<feature type="domain" description="DUF4776" evidence="2">
    <location>
        <begin position="537"/>
        <end position="728"/>
    </location>
</feature>
<evidence type="ECO:0000256" key="1">
    <source>
        <dbReference type="SAM" id="MobiDB-lite"/>
    </source>
</evidence>
<feature type="compositionally biased region" description="Low complexity" evidence="1">
    <location>
        <begin position="326"/>
        <end position="343"/>
    </location>
</feature>
<dbReference type="Pfam" id="PF14924">
    <property type="entry name" value="MAP10_N"/>
    <property type="match status" value="1"/>
</dbReference>
<feature type="region of interest" description="Disordered" evidence="1">
    <location>
        <begin position="1144"/>
        <end position="1165"/>
    </location>
</feature>
<protein>
    <recommendedName>
        <fullName evidence="2">DUF4776 domain-containing protein</fullName>
    </recommendedName>
</protein>
<feature type="region of interest" description="Disordered" evidence="1">
    <location>
        <begin position="1036"/>
        <end position="1058"/>
    </location>
</feature>
<feature type="compositionally biased region" description="Basic residues" evidence="1">
    <location>
        <begin position="198"/>
        <end position="208"/>
    </location>
</feature>
<feature type="region of interest" description="Disordered" evidence="1">
    <location>
        <begin position="313"/>
        <end position="368"/>
    </location>
</feature>
<feature type="compositionally biased region" description="Basic and acidic residues" evidence="1">
    <location>
        <begin position="344"/>
        <end position="368"/>
    </location>
</feature>
<dbReference type="AlphaFoldDB" id="A0A2A4J5U4"/>
<feature type="compositionally biased region" description="Basic and acidic residues" evidence="1">
    <location>
        <begin position="209"/>
        <end position="233"/>
    </location>
</feature>
<proteinExistence type="predicted"/>
<comment type="caution">
    <text evidence="3">The sequence shown here is derived from an EMBL/GenBank/DDBJ whole genome shotgun (WGS) entry which is preliminary data.</text>
</comment>
<sequence>MALTDSMFLFEIKVEKLTSLINCREFCIRSQFADVFNINLKDPNESGTYIKSKSYKVKRKPRLRTAKSSDRSPAAEAQPGESIYVVYDVDSLISYMKQYPMELSLWSKLVPDYKIGSTHISWCPPFFEYLKRLHKKQEPVCIKGDYNVFHEITSRCMAVVKLIVKFSYIKDKNSVISTIKNKPDELTEEKRRGSPCNRNKKRNVKKRKEGMYKEDYSSKEQVSELETHEDKEDTKTECKQLNNDVVNVVRSFTKLLTDKLVDVIQTKSCSSITKKMYDYIFGGRPAGPFGNQVYCVSYFTVKKDFADSPKSEAIEKTASEKSTADISKSPSNIPASPSNIPESTPDKSKSPTDKSKSPSEKSKSDGEQEEEHYKFRICKSVCPRKIAGNVSGTRSLCSLDLPTKATELITVKKCGHIDCEQRTMRKLPTPPDDRILLDLSSRRRDCCDTTEKVEEVIGGMTAKMKFGSEPCYCECECQFGFIKKTTFCDICGGYEVFGDEYAKTPGFELPFPCPIFHKLADKNRLMKISTSGSDTKRDKKEVSEPKKKEVPEPKKDKKEAVDQKRDKKEASESKKDKKEPADSKKEKKGTEKVIESEKETTKKGKQKKKDDKFKFNYGYSGIRTLTAVPKTMGWLWNAENIPGIKFRPQWRPGATNKHIVRLLKIAKNPGEVMAKRFRRKDSGKPKRPLKRPLLIVHKKEGEYTVTMETMKTYAKPRTFNQYPYEDKPLVTYTVGRTAEENLERKKKKERAQRRLERLQRDFVQSAFKDMCHEICLKTYQQALGILPNAEEPECPCYKGEPDEEDTLSCSCSEDKKLPESDTDSDEWIVEFTPPTATFDPSYKCKKVVTADVSTQYTYLDYRVKLLDRYGNPVPRYFKGPDGKQECSDLGGFWGPNGKWLEINTDGHIGPDEKWAPNIFIGPDGENVDAETGKFQTTDGKWLVVGVDGYVEQGKWKFYPKAKPPQEPKKKGNGKKPADKKDDKQALKKSEATWSCFGSASPRQLSKMGIVGHGQDKKLLLSTLQNMMARGEDVKIPEPKTIPRSGKTKGKHGTPHTRTFVERKKCKHATPSDKGIIAVDGRGNKIYFRLKDYRNRRPKDRVNTLTDQGISVSSFHMPCFHSFISSEIMKKEQYDRLVALAKAASKGKNKGEVERKGGGGGGAQKCTTASTQADFIYVV</sequence>
<name>A0A2A4J5U4_HELVI</name>
<dbReference type="STRING" id="7102.A0A2A4J5U4"/>